<evidence type="ECO:0008006" key="9">
    <source>
        <dbReference type="Google" id="ProtNLM"/>
    </source>
</evidence>
<keyword evidence="4" id="KW-0378">Hydrolase</keyword>
<evidence type="ECO:0000256" key="6">
    <source>
        <dbReference type="SAM" id="Phobius"/>
    </source>
</evidence>
<dbReference type="Proteomes" id="UP000816034">
    <property type="component" value="Unassembled WGS sequence"/>
</dbReference>
<dbReference type="Pfam" id="PF05577">
    <property type="entry name" value="Peptidase_S28"/>
    <property type="match status" value="1"/>
</dbReference>
<evidence type="ECO:0000313" key="7">
    <source>
        <dbReference type="EMBL" id="KAG2387887.1"/>
    </source>
</evidence>
<keyword evidence="3" id="KW-0732">Signal</keyword>
<dbReference type="PANTHER" id="PTHR11010">
    <property type="entry name" value="PROTEASE S28 PRO-X CARBOXYPEPTIDASE-RELATED"/>
    <property type="match status" value="1"/>
</dbReference>
<dbReference type="AlphaFoldDB" id="A0AA88GVQ0"/>
<keyword evidence="6" id="KW-0472">Membrane</keyword>
<dbReference type="Gene3D" id="1.20.120.980">
    <property type="entry name" value="Serine carboxypeptidase S28, SKS domain"/>
    <property type="match status" value="1"/>
</dbReference>
<dbReference type="GO" id="GO:0006508">
    <property type="term" value="P:proteolysis"/>
    <property type="evidence" value="ECO:0007669"/>
    <property type="project" value="UniProtKB-KW"/>
</dbReference>
<sequence>MVQHRTCACFGIIVMNLFFIMMMTGIAHHELALAQPSSAFNSVQAFMRRMRDPAAYSSSRTSEKVRSSSLPPYITKFFQQKLDHFDFTNDKTFPQRYLVCDQFVGSGGIKPNTPVFLYTGNEGDIVNFYENTGLMFDIAPQFRALIIFIEHRYYGVSNPFGPVDSFKPDKIKWLTSEQALADYAYFITETFGLDEKRTNPVIAFGGSYGGMLASWIRFKYPHIVDGAIAASAPIFQFTGLTPPNVYNQICTQDFNKASNLAVYRETCDSVIKTAFNALQKISQDNTPTMLQKLTMQFKVCSPGIRTSNDVNQLIGWLNQAYQTLPMVDYPYPNSFLQPLPGFPINEICNRIATLMSKESVITTDSYLKAILEGASVYYNYSGSAGFCNNLTQPDSPSLGDNAWEYQTCTEMVMPIGQYPATDMFISSPWNLDAFIAYCQQKWQTTPRTNWILTNYGGKRAVLDATNIVFSNGDLDPWHGGGVLAPTKTNSKVKLVYIEKGAHHLDLRSSNPLDPQSVKIARALEVKEIATWLNEFALKKGYDIKY</sequence>
<evidence type="ECO:0000313" key="8">
    <source>
        <dbReference type="Proteomes" id="UP000816034"/>
    </source>
</evidence>
<keyword evidence="6" id="KW-1133">Transmembrane helix</keyword>
<dbReference type="InterPro" id="IPR042269">
    <property type="entry name" value="Ser_carbopepase_S28_SKS"/>
</dbReference>
<gene>
    <name evidence="7" type="ORF">C9374_000737</name>
</gene>
<dbReference type="Gene3D" id="3.40.50.1820">
    <property type="entry name" value="alpha/beta hydrolase"/>
    <property type="match status" value="1"/>
</dbReference>
<comment type="similarity">
    <text evidence="1">Belongs to the peptidase S28 family.</text>
</comment>
<evidence type="ECO:0000256" key="2">
    <source>
        <dbReference type="ARBA" id="ARBA00022670"/>
    </source>
</evidence>
<evidence type="ECO:0000256" key="5">
    <source>
        <dbReference type="ARBA" id="ARBA00023180"/>
    </source>
</evidence>
<dbReference type="GO" id="GO:0008239">
    <property type="term" value="F:dipeptidyl-peptidase activity"/>
    <property type="evidence" value="ECO:0007669"/>
    <property type="project" value="TreeGrafter"/>
</dbReference>
<dbReference type="PANTHER" id="PTHR11010:SF38">
    <property type="entry name" value="LYSOSOMAL PRO-X CARBOXYPEPTIDASE"/>
    <property type="match status" value="1"/>
</dbReference>
<accession>A0AA88GVQ0</accession>
<evidence type="ECO:0000256" key="1">
    <source>
        <dbReference type="ARBA" id="ARBA00011079"/>
    </source>
</evidence>
<reference evidence="7 8" key="1">
    <citation type="journal article" date="2018" name="BMC Genomics">
        <title>The genome of Naegleria lovaniensis, the basis for a comparative approach to unravel pathogenicity factors of the human pathogenic amoeba N. fowleri.</title>
        <authorList>
            <person name="Liechti N."/>
            <person name="Schurch N."/>
            <person name="Bruggmann R."/>
            <person name="Wittwer M."/>
        </authorList>
    </citation>
    <scope>NUCLEOTIDE SEQUENCE [LARGE SCALE GENOMIC DNA]</scope>
    <source>
        <strain evidence="7 8">ATCC 30569</strain>
    </source>
</reference>
<organism evidence="7 8">
    <name type="scientific">Naegleria lovaniensis</name>
    <name type="common">Amoeba</name>
    <dbReference type="NCBI Taxonomy" id="51637"/>
    <lineage>
        <taxon>Eukaryota</taxon>
        <taxon>Discoba</taxon>
        <taxon>Heterolobosea</taxon>
        <taxon>Tetramitia</taxon>
        <taxon>Eutetramitia</taxon>
        <taxon>Vahlkampfiidae</taxon>
        <taxon>Naegleria</taxon>
    </lineage>
</organism>
<proteinExistence type="inferred from homology"/>
<dbReference type="EMBL" id="PYSW02000011">
    <property type="protein sequence ID" value="KAG2387887.1"/>
    <property type="molecule type" value="Genomic_DNA"/>
</dbReference>
<dbReference type="RefSeq" id="XP_044551879.1">
    <property type="nucleotide sequence ID" value="XM_044697327.1"/>
</dbReference>
<dbReference type="SUPFAM" id="SSF53474">
    <property type="entry name" value="alpha/beta-Hydrolases"/>
    <property type="match status" value="1"/>
</dbReference>
<dbReference type="GO" id="GO:0070008">
    <property type="term" value="F:serine-type exopeptidase activity"/>
    <property type="evidence" value="ECO:0007669"/>
    <property type="project" value="InterPro"/>
</dbReference>
<protein>
    <recommendedName>
        <fullName evidence="9">Lysosomal Pro-X carboxypeptidase</fullName>
    </recommendedName>
</protein>
<dbReference type="InterPro" id="IPR029058">
    <property type="entry name" value="AB_hydrolase_fold"/>
</dbReference>
<evidence type="ECO:0000256" key="4">
    <source>
        <dbReference type="ARBA" id="ARBA00022801"/>
    </source>
</evidence>
<keyword evidence="2" id="KW-0645">Protease</keyword>
<feature type="transmembrane region" description="Helical" evidence="6">
    <location>
        <begin position="7"/>
        <end position="27"/>
    </location>
</feature>
<keyword evidence="6" id="KW-0812">Transmembrane</keyword>
<keyword evidence="8" id="KW-1185">Reference proteome</keyword>
<keyword evidence="5" id="KW-0325">Glycoprotein</keyword>
<evidence type="ECO:0000256" key="3">
    <source>
        <dbReference type="ARBA" id="ARBA00022729"/>
    </source>
</evidence>
<comment type="caution">
    <text evidence="7">The sequence shown here is derived from an EMBL/GenBank/DDBJ whole genome shotgun (WGS) entry which is preliminary data.</text>
</comment>
<dbReference type="GeneID" id="68093193"/>
<dbReference type="InterPro" id="IPR008758">
    <property type="entry name" value="Peptidase_S28"/>
</dbReference>
<name>A0AA88GVQ0_NAELO</name>